<evidence type="ECO:0000256" key="1">
    <source>
        <dbReference type="SAM" id="MobiDB-lite"/>
    </source>
</evidence>
<dbReference type="HOGENOM" id="CLU_1026952_0_0_1"/>
<protein>
    <submittedName>
        <fullName evidence="2">Uncharacterized protein</fullName>
    </submittedName>
</protein>
<dbReference type="Proteomes" id="UP000053424">
    <property type="component" value="Unassembled WGS sequence"/>
</dbReference>
<dbReference type="AlphaFoldDB" id="A0A0C3BZ87"/>
<evidence type="ECO:0000313" key="3">
    <source>
        <dbReference type="Proteomes" id="UP000053424"/>
    </source>
</evidence>
<feature type="compositionally biased region" description="Basic residues" evidence="1">
    <location>
        <begin position="262"/>
        <end position="271"/>
    </location>
</feature>
<gene>
    <name evidence="2" type="ORF">M413DRAFT_278033</name>
</gene>
<evidence type="ECO:0000313" key="2">
    <source>
        <dbReference type="EMBL" id="KIM37354.1"/>
    </source>
</evidence>
<organism evidence="2 3">
    <name type="scientific">Hebeloma cylindrosporum</name>
    <dbReference type="NCBI Taxonomy" id="76867"/>
    <lineage>
        <taxon>Eukaryota</taxon>
        <taxon>Fungi</taxon>
        <taxon>Dikarya</taxon>
        <taxon>Basidiomycota</taxon>
        <taxon>Agaricomycotina</taxon>
        <taxon>Agaricomycetes</taxon>
        <taxon>Agaricomycetidae</taxon>
        <taxon>Agaricales</taxon>
        <taxon>Agaricineae</taxon>
        <taxon>Hymenogastraceae</taxon>
        <taxon>Hebeloma</taxon>
    </lineage>
</organism>
<feature type="region of interest" description="Disordered" evidence="1">
    <location>
        <begin position="1"/>
        <end position="20"/>
    </location>
</feature>
<feature type="region of interest" description="Disordered" evidence="1">
    <location>
        <begin position="205"/>
        <end position="271"/>
    </location>
</feature>
<name>A0A0C3BZ87_HEBCY</name>
<accession>A0A0C3BZ87</accession>
<dbReference type="STRING" id="686832.A0A0C3BZ87"/>
<feature type="compositionally biased region" description="Polar residues" evidence="1">
    <location>
        <begin position="205"/>
        <end position="221"/>
    </location>
</feature>
<proteinExistence type="predicted"/>
<dbReference type="OrthoDB" id="244495at2759"/>
<sequence length="271" mass="30355">MTHRLFSSKDTSAKTRLRPRRAHSKIDLHLRHPHLLLFAYPPSSTHSQPKLREPPFAALALLQRLKTRSSPRVTSTNPTPSTTISIHVRHQTTLPPTKKNARGGFRYLEDGGLADGGVADGGVADGGMVDGTDAGMRSRRRQDYVEAEPIRRALHPRILINHLFAYPPSSTHSQAKLPFFIPYALHRTKFHTAVTFAAWSLARNSSEVTSTEPTASTTISIQERHQRTLPTHQSREESQSAVSEPGGWMERVPMSRTARREAYHRRRVSGT</sequence>
<dbReference type="EMBL" id="KN831798">
    <property type="protein sequence ID" value="KIM37354.1"/>
    <property type="molecule type" value="Genomic_DNA"/>
</dbReference>
<reference evidence="2 3" key="1">
    <citation type="submission" date="2014-04" db="EMBL/GenBank/DDBJ databases">
        <authorList>
            <consortium name="DOE Joint Genome Institute"/>
            <person name="Kuo A."/>
            <person name="Gay G."/>
            <person name="Dore J."/>
            <person name="Kohler A."/>
            <person name="Nagy L.G."/>
            <person name="Floudas D."/>
            <person name="Copeland A."/>
            <person name="Barry K.W."/>
            <person name="Cichocki N."/>
            <person name="Veneault-Fourrey C."/>
            <person name="LaButti K."/>
            <person name="Lindquist E.A."/>
            <person name="Lipzen A."/>
            <person name="Lundell T."/>
            <person name="Morin E."/>
            <person name="Murat C."/>
            <person name="Sun H."/>
            <person name="Tunlid A."/>
            <person name="Henrissat B."/>
            <person name="Grigoriev I.V."/>
            <person name="Hibbett D.S."/>
            <person name="Martin F."/>
            <person name="Nordberg H.P."/>
            <person name="Cantor M.N."/>
            <person name="Hua S.X."/>
        </authorList>
    </citation>
    <scope>NUCLEOTIDE SEQUENCE [LARGE SCALE GENOMIC DNA]</scope>
    <source>
        <strain evidence="3">h7</strain>
    </source>
</reference>
<keyword evidence="3" id="KW-1185">Reference proteome</keyword>
<reference evidence="3" key="2">
    <citation type="submission" date="2015-01" db="EMBL/GenBank/DDBJ databases">
        <title>Evolutionary Origins and Diversification of the Mycorrhizal Mutualists.</title>
        <authorList>
            <consortium name="DOE Joint Genome Institute"/>
            <consortium name="Mycorrhizal Genomics Consortium"/>
            <person name="Kohler A."/>
            <person name="Kuo A."/>
            <person name="Nagy L.G."/>
            <person name="Floudas D."/>
            <person name="Copeland A."/>
            <person name="Barry K.W."/>
            <person name="Cichocki N."/>
            <person name="Veneault-Fourrey C."/>
            <person name="LaButti K."/>
            <person name="Lindquist E.A."/>
            <person name="Lipzen A."/>
            <person name="Lundell T."/>
            <person name="Morin E."/>
            <person name="Murat C."/>
            <person name="Riley R."/>
            <person name="Ohm R."/>
            <person name="Sun H."/>
            <person name="Tunlid A."/>
            <person name="Henrissat B."/>
            <person name="Grigoriev I.V."/>
            <person name="Hibbett D.S."/>
            <person name="Martin F."/>
        </authorList>
    </citation>
    <scope>NUCLEOTIDE SEQUENCE [LARGE SCALE GENOMIC DNA]</scope>
    <source>
        <strain evidence="3">h7</strain>
    </source>
</reference>